<sequence>MLKNYFKTAWRNLWKNKFYSLLNILGLAIGMAVCIVIILFVNYERNFDAIHKKNIYRLNEVQKPEGMVAPQKVALSMYPMGPSLQQEFAEIVNFTRVNQWGKASFLVNGVRHIMPSTFLVDSTFLQLFDFELLKGNRSTVFEKPNSLVLTQKTAAKIFGKEEALGKTITTYGRDTTNFTVTGVLVDIPENSHIHFDALFSMNTYVGPQQMQNWGGNWLTTYLEIAPNADIESLEKRFPAFLKRHMEEQQAKGYELFLQPLRDVHAGSTEITHDYINYQKFNSKYTLIFFAIALVVLVIASINFVNLTTARSTARAKEIGVRKSTGAKRGQLYLQFIGESVLLCFIAVILACGMVKLMLLYVNHISLRAIAFPLLHDPSLILYLLLGTLCLGLLAGLYPAAYLSAFKPTVVLKGTVTGGKNKAFFRNILVVAQFTCAIVLITATLLAIKQLRFMQKKDVGFTRDQMVTVTLDNNAYRVYESLKQELLTSSLIKGVTANQQKLGNNLHQTSVKFHGDRGAKELVTSQIVVDPDFLTVYQIPLLAGRNFSPDRPGDDARTYIINETLAKELLKEECNQSFASLIGKRFGFNGLDSGSTIIGIAKDFNFNSLHHKIETLCLYNRKDFGYNELSIKINGERASEALAYIQSVWKRISPDSDFEYQFLDDHFTELYKTDQTTSEIVGILAVLAILISCMGLLGLATFVAEQRIKEIGIRKVLGASVQSLVQLLSKDFLKLVLIAILIAVPIAWLGMNKWLEDFAYRIDIEWWIFVVAGILAISIAMLTISFRAIKSALANPVKSLRTE</sequence>
<feature type="domain" description="ABC3 transporter permease C-terminal" evidence="7">
    <location>
        <begin position="682"/>
        <end position="784"/>
    </location>
</feature>
<evidence type="ECO:0000313" key="9">
    <source>
        <dbReference type="EMBL" id="MFC0317335.1"/>
    </source>
</evidence>
<feature type="transmembrane region" description="Helical" evidence="6">
    <location>
        <begin position="423"/>
        <end position="447"/>
    </location>
</feature>
<accession>A0ABV6HGP7</accession>
<keyword evidence="4 6" id="KW-1133">Transmembrane helix</keyword>
<feature type="domain" description="MacB-like periplasmic core" evidence="8">
    <location>
        <begin position="440"/>
        <end position="604"/>
    </location>
</feature>
<evidence type="ECO:0000256" key="1">
    <source>
        <dbReference type="ARBA" id="ARBA00004651"/>
    </source>
</evidence>
<comment type="caution">
    <text evidence="9">The sequence shown here is derived from an EMBL/GenBank/DDBJ whole genome shotgun (WGS) entry which is preliminary data.</text>
</comment>
<evidence type="ECO:0000256" key="6">
    <source>
        <dbReference type="SAM" id="Phobius"/>
    </source>
</evidence>
<dbReference type="InterPro" id="IPR025857">
    <property type="entry name" value="MacB_PCD"/>
</dbReference>
<dbReference type="PANTHER" id="PTHR30572:SF18">
    <property type="entry name" value="ABC-TYPE MACROLIDE FAMILY EXPORT SYSTEM PERMEASE COMPONENT 2"/>
    <property type="match status" value="1"/>
</dbReference>
<dbReference type="InterPro" id="IPR003838">
    <property type="entry name" value="ABC3_permease_C"/>
</dbReference>
<dbReference type="InterPro" id="IPR050250">
    <property type="entry name" value="Macrolide_Exporter_MacB"/>
</dbReference>
<dbReference type="Proteomes" id="UP001589774">
    <property type="component" value="Unassembled WGS sequence"/>
</dbReference>
<feature type="domain" description="ABC3 transporter permease C-terminal" evidence="7">
    <location>
        <begin position="290"/>
        <end position="403"/>
    </location>
</feature>
<evidence type="ECO:0000256" key="3">
    <source>
        <dbReference type="ARBA" id="ARBA00022692"/>
    </source>
</evidence>
<feature type="domain" description="MacB-like periplasmic core" evidence="8">
    <location>
        <begin position="20"/>
        <end position="237"/>
    </location>
</feature>
<dbReference type="Pfam" id="PF02687">
    <property type="entry name" value="FtsX"/>
    <property type="match status" value="2"/>
</dbReference>
<feature type="transmembrane region" description="Helical" evidence="6">
    <location>
        <begin position="379"/>
        <end position="402"/>
    </location>
</feature>
<dbReference type="RefSeq" id="WP_130854684.1">
    <property type="nucleotide sequence ID" value="NZ_JBHLWO010000001.1"/>
</dbReference>
<evidence type="ECO:0000259" key="7">
    <source>
        <dbReference type="Pfam" id="PF02687"/>
    </source>
</evidence>
<name>A0ABV6HGP7_9SPHI</name>
<feature type="transmembrane region" description="Helical" evidence="6">
    <location>
        <begin position="731"/>
        <end position="750"/>
    </location>
</feature>
<feature type="transmembrane region" description="Helical" evidence="6">
    <location>
        <begin position="679"/>
        <end position="703"/>
    </location>
</feature>
<feature type="transmembrane region" description="Helical" evidence="6">
    <location>
        <begin position="284"/>
        <end position="306"/>
    </location>
</feature>
<evidence type="ECO:0000313" key="10">
    <source>
        <dbReference type="Proteomes" id="UP001589774"/>
    </source>
</evidence>
<evidence type="ECO:0000256" key="4">
    <source>
        <dbReference type="ARBA" id="ARBA00022989"/>
    </source>
</evidence>
<protein>
    <submittedName>
        <fullName evidence="9">ABC transporter permease</fullName>
    </submittedName>
</protein>
<evidence type="ECO:0000256" key="5">
    <source>
        <dbReference type="ARBA" id="ARBA00023136"/>
    </source>
</evidence>
<evidence type="ECO:0000259" key="8">
    <source>
        <dbReference type="Pfam" id="PF12704"/>
    </source>
</evidence>
<keyword evidence="3 6" id="KW-0812">Transmembrane</keyword>
<feature type="transmembrane region" description="Helical" evidence="6">
    <location>
        <begin position="21"/>
        <end position="43"/>
    </location>
</feature>
<comment type="subcellular location">
    <subcellularLocation>
        <location evidence="1">Cell membrane</location>
        <topology evidence="1">Multi-pass membrane protein</topology>
    </subcellularLocation>
</comment>
<dbReference type="Pfam" id="PF12704">
    <property type="entry name" value="MacB_PCD"/>
    <property type="match status" value="2"/>
</dbReference>
<proteinExistence type="predicted"/>
<keyword evidence="2" id="KW-1003">Cell membrane</keyword>
<keyword evidence="10" id="KW-1185">Reference proteome</keyword>
<feature type="transmembrane region" description="Helical" evidence="6">
    <location>
        <begin position="765"/>
        <end position="788"/>
    </location>
</feature>
<feature type="transmembrane region" description="Helical" evidence="6">
    <location>
        <begin position="331"/>
        <end position="359"/>
    </location>
</feature>
<organism evidence="9 10">
    <name type="scientific">Olivibacter oleidegradans</name>
    <dbReference type="NCBI Taxonomy" id="760123"/>
    <lineage>
        <taxon>Bacteria</taxon>
        <taxon>Pseudomonadati</taxon>
        <taxon>Bacteroidota</taxon>
        <taxon>Sphingobacteriia</taxon>
        <taxon>Sphingobacteriales</taxon>
        <taxon>Sphingobacteriaceae</taxon>
        <taxon>Olivibacter</taxon>
    </lineage>
</organism>
<dbReference type="EMBL" id="JBHLWO010000001">
    <property type="protein sequence ID" value="MFC0317335.1"/>
    <property type="molecule type" value="Genomic_DNA"/>
</dbReference>
<reference evidence="9 10" key="1">
    <citation type="submission" date="2024-09" db="EMBL/GenBank/DDBJ databases">
        <authorList>
            <person name="Sun Q."/>
            <person name="Mori K."/>
        </authorList>
    </citation>
    <scope>NUCLEOTIDE SEQUENCE [LARGE SCALE GENOMIC DNA]</scope>
    <source>
        <strain evidence="9 10">CCM 7765</strain>
    </source>
</reference>
<dbReference type="PANTHER" id="PTHR30572">
    <property type="entry name" value="MEMBRANE COMPONENT OF TRANSPORTER-RELATED"/>
    <property type="match status" value="1"/>
</dbReference>
<gene>
    <name evidence="9" type="ORF">ACFFI0_03395</name>
</gene>
<keyword evidence="5 6" id="KW-0472">Membrane</keyword>
<evidence type="ECO:0000256" key="2">
    <source>
        <dbReference type="ARBA" id="ARBA00022475"/>
    </source>
</evidence>